<reference evidence="2" key="1">
    <citation type="submission" date="2021-04" db="EMBL/GenBank/DDBJ databases">
        <title>Sinoanaerobacter chloroacetimidivorans sp. nov., an obligate anaerobic bacterium isolated from anaerobic sludge.</title>
        <authorList>
            <person name="Bao Y."/>
        </authorList>
    </citation>
    <scope>NUCLEOTIDE SEQUENCE</scope>
    <source>
        <strain evidence="2">BAD-6</strain>
    </source>
</reference>
<dbReference type="EMBL" id="JAGSND010000001">
    <property type="protein sequence ID" value="MBR0596455.1"/>
    <property type="molecule type" value="Genomic_DNA"/>
</dbReference>
<accession>A0A8J8B1P3</accession>
<feature type="domain" description="Restriction endonuclease type IV Mrr" evidence="1">
    <location>
        <begin position="131"/>
        <end position="246"/>
    </location>
</feature>
<dbReference type="AlphaFoldDB" id="A0A8J8B1P3"/>
<protein>
    <submittedName>
        <fullName evidence="2">Restriction endonuclease</fullName>
    </submittedName>
</protein>
<dbReference type="Gene3D" id="3.40.1350.10">
    <property type="match status" value="1"/>
</dbReference>
<evidence type="ECO:0000313" key="2">
    <source>
        <dbReference type="EMBL" id="MBR0596455.1"/>
    </source>
</evidence>
<evidence type="ECO:0000259" key="1">
    <source>
        <dbReference type="Pfam" id="PF04471"/>
    </source>
</evidence>
<evidence type="ECO:0000313" key="3">
    <source>
        <dbReference type="Proteomes" id="UP000675664"/>
    </source>
</evidence>
<dbReference type="GO" id="GO:0003677">
    <property type="term" value="F:DNA binding"/>
    <property type="evidence" value="ECO:0007669"/>
    <property type="project" value="InterPro"/>
</dbReference>
<dbReference type="InterPro" id="IPR052906">
    <property type="entry name" value="Type_IV_Methyl-Rstrct_Enzyme"/>
</dbReference>
<reference evidence="2" key="2">
    <citation type="submission" date="2021-04" db="EMBL/GenBank/DDBJ databases">
        <authorList>
            <person name="Liu J."/>
        </authorList>
    </citation>
    <scope>NUCLEOTIDE SEQUENCE</scope>
    <source>
        <strain evidence="2">BAD-6</strain>
    </source>
</reference>
<sequence>MQFELTNDLVVQCDSCGKVHIIDKDSLELNVSSYERSMGDEVEYDFDGECDCDGCGNWLRYSVRVFEYPVGALNYDSCECHGGHFVQRPEFAVNYYEFGYDPYEEDYIFSDVSQACINIDRVLFNSENVYNLSSREFEELVAEVFMRQGYSVEVTPATRDGGCDIIATRNIGGLPFMLLIECKRYGKNNHVGVQLVRSLLGIQTDRKANKAVLVTSSSFSRDAKKFAERQQHLISLVDFDELLRMMQK</sequence>
<proteinExistence type="predicted"/>
<dbReference type="InterPro" id="IPR011856">
    <property type="entry name" value="tRNA_endonuc-like_dom_sf"/>
</dbReference>
<dbReference type="PANTHER" id="PTHR30015:SF6">
    <property type="entry name" value="SLL1429 PROTEIN"/>
    <property type="match status" value="1"/>
</dbReference>
<comment type="caution">
    <text evidence="2">The sequence shown here is derived from an EMBL/GenBank/DDBJ whole genome shotgun (WGS) entry which is preliminary data.</text>
</comment>
<keyword evidence="2" id="KW-0540">Nuclease</keyword>
<dbReference type="GO" id="GO:0015666">
    <property type="term" value="F:restriction endodeoxyribonuclease activity"/>
    <property type="evidence" value="ECO:0007669"/>
    <property type="project" value="TreeGrafter"/>
</dbReference>
<dbReference type="Proteomes" id="UP000675664">
    <property type="component" value="Unassembled WGS sequence"/>
</dbReference>
<organism evidence="2 3">
    <name type="scientific">Sinanaerobacter chloroacetimidivorans</name>
    <dbReference type="NCBI Taxonomy" id="2818044"/>
    <lineage>
        <taxon>Bacteria</taxon>
        <taxon>Bacillati</taxon>
        <taxon>Bacillota</taxon>
        <taxon>Clostridia</taxon>
        <taxon>Peptostreptococcales</taxon>
        <taxon>Anaerovoracaceae</taxon>
        <taxon>Sinanaerobacter</taxon>
    </lineage>
</organism>
<dbReference type="PANTHER" id="PTHR30015">
    <property type="entry name" value="MRR RESTRICTION SYSTEM PROTEIN"/>
    <property type="match status" value="1"/>
</dbReference>
<dbReference type="RefSeq" id="WP_227016585.1">
    <property type="nucleotide sequence ID" value="NZ_JAGSND010000001.1"/>
</dbReference>
<dbReference type="InterPro" id="IPR007560">
    <property type="entry name" value="Restrct_endonuc_IV_Mrr"/>
</dbReference>
<dbReference type="Pfam" id="PF04471">
    <property type="entry name" value="Mrr_cat"/>
    <property type="match status" value="1"/>
</dbReference>
<dbReference type="InterPro" id="IPR011335">
    <property type="entry name" value="Restrct_endonuc-II-like"/>
</dbReference>
<keyword evidence="3" id="KW-1185">Reference proteome</keyword>
<dbReference type="GO" id="GO:0009307">
    <property type="term" value="P:DNA restriction-modification system"/>
    <property type="evidence" value="ECO:0007669"/>
    <property type="project" value="InterPro"/>
</dbReference>
<keyword evidence="2" id="KW-0378">Hydrolase</keyword>
<dbReference type="SUPFAM" id="SSF52980">
    <property type="entry name" value="Restriction endonuclease-like"/>
    <property type="match status" value="1"/>
</dbReference>
<keyword evidence="2" id="KW-0255">Endonuclease</keyword>
<gene>
    <name evidence="2" type="ORF">KCX82_01070</name>
</gene>
<name>A0A8J8B1P3_9FIRM</name>